<accession>A0A9P6TE33</accession>
<evidence type="ECO:0000256" key="22">
    <source>
        <dbReference type="ARBA" id="ARBA00061548"/>
    </source>
</evidence>
<organism evidence="26 27">
    <name type="scientific">Cronartium quercuum f. sp. fusiforme G11</name>
    <dbReference type="NCBI Taxonomy" id="708437"/>
    <lineage>
        <taxon>Eukaryota</taxon>
        <taxon>Fungi</taxon>
        <taxon>Dikarya</taxon>
        <taxon>Basidiomycota</taxon>
        <taxon>Pucciniomycotina</taxon>
        <taxon>Pucciniomycetes</taxon>
        <taxon>Pucciniales</taxon>
        <taxon>Coleosporiaceae</taxon>
        <taxon>Cronartium</taxon>
    </lineage>
</organism>
<dbReference type="Gene3D" id="3.20.20.20">
    <property type="entry name" value="Dihydropteroate synthase-like"/>
    <property type="match status" value="1"/>
</dbReference>
<comment type="catalytic activity">
    <reaction evidence="3">
        <text>7,8-dihydroneopterin = 6-hydroxymethyl-7,8-dihydropterin + glycolaldehyde</text>
        <dbReference type="Rhea" id="RHEA:10540"/>
        <dbReference type="ChEBI" id="CHEBI:17001"/>
        <dbReference type="ChEBI" id="CHEBI:17071"/>
        <dbReference type="ChEBI" id="CHEBI:44841"/>
        <dbReference type="EC" id="4.1.2.25"/>
    </reaction>
</comment>
<evidence type="ECO:0000256" key="24">
    <source>
        <dbReference type="ARBA" id="ARBA00068111"/>
    </source>
</evidence>
<dbReference type="NCBIfam" id="TIGR01498">
    <property type="entry name" value="folK"/>
    <property type="match status" value="1"/>
</dbReference>
<keyword evidence="15" id="KW-0547">Nucleotide-binding</keyword>
<evidence type="ECO:0000256" key="19">
    <source>
        <dbReference type="ARBA" id="ARBA00022909"/>
    </source>
</evidence>
<dbReference type="Gene3D" id="3.30.70.560">
    <property type="entry name" value="7,8-Dihydro-6-hydroxymethylpterin-pyrophosphokinase HPPK"/>
    <property type="match status" value="1"/>
</dbReference>
<name>A0A9P6TE33_9BASI</name>
<dbReference type="Pfam" id="PF00809">
    <property type="entry name" value="Pterin_bind"/>
    <property type="match status" value="1"/>
</dbReference>
<dbReference type="SMART" id="SM00905">
    <property type="entry name" value="FolB"/>
    <property type="match status" value="1"/>
</dbReference>
<evidence type="ECO:0000313" key="26">
    <source>
        <dbReference type="EMBL" id="KAG0147353.1"/>
    </source>
</evidence>
<evidence type="ECO:0000256" key="3">
    <source>
        <dbReference type="ARBA" id="ARBA00001353"/>
    </source>
</evidence>
<evidence type="ECO:0000256" key="7">
    <source>
        <dbReference type="ARBA" id="ARBA00005051"/>
    </source>
</evidence>
<dbReference type="OrthoDB" id="615426at2759"/>
<evidence type="ECO:0000256" key="18">
    <source>
        <dbReference type="ARBA" id="ARBA00022842"/>
    </source>
</evidence>
<keyword evidence="18" id="KW-0460">Magnesium</keyword>
<comment type="similarity">
    <text evidence="9">In the C-terminal section; belongs to the DHPS family.</text>
</comment>
<dbReference type="GO" id="GO:0004156">
    <property type="term" value="F:dihydropteroate synthase activity"/>
    <property type="evidence" value="ECO:0007669"/>
    <property type="project" value="UniProtKB-EC"/>
</dbReference>
<dbReference type="EC" id="2.7.6.3" evidence="12"/>
<dbReference type="GO" id="GO:0046872">
    <property type="term" value="F:metal ion binding"/>
    <property type="evidence" value="ECO:0007669"/>
    <property type="project" value="UniProtKB-KW"/>
</dbReference>
<dbReference type="PROSITE" id="PS00794">
    <property type="entry name" value="HPPK"/>
    <property type="match status" value="1"/>
</dbReference>
<evidence type="ECO:0000256" key="20">
    <source>
        <dbReference type="ARBA" id="ARBA00023268"/>
    </source>
</evidence>
<dbReference type="Pfam" id="PF01288">
    <property type="entry name" value="HPPK"/>
    <property type="match status" value="1"/>
</dbReference>
<dbReference type="InterPro" id="IPR006157">
    <property type="entry name" value="FolB_dom"/>
</dbReference>
<gene>
    <name evidence="26" type="ORF">CROQUDRAFT_91621</name>
</gene>
<keyword evidence="19" id="KW-0289">Folate biosynthesis</keyword>
<evidence type="ECO:0000256" key="14">
    <source>
        <dbReference type="ARBA" id="ARBA00022723"/>
    </source>
</evidence>
<keyword evidence="14" id="KW-0479">Metal-binding</keyword>
<evidence type="ECO:0000313" key="27">
    <source>
        <dbReference type="Proteomes" id="UP000886653"/>
    </source>
</evidence>
<dbReference type="CDD" id="cd00483">
    <property type="entry name" value="HPPK"/>
    <property type="match status" value="1"/>
</dbReference>
<dbReference type="SUPFAM" id="SSF51717">
    <property type="entry name" value="Dihydropteroate synthetase-like"/>
    <property type="match status" value="1"/>
</dbReference>
<dbReference type="InterPro" id="IPR043133">
    <property type="entry name" value="GTP-CH-I_C/QueF"/>
</dbReference>
<dbReference type="NCBIfam" id="TIGR01496">
    <property type="entry name" value="DHPS"/>
    <property type="match status" value="1"/>
</dbReference>
<dbReference type="GO" id="GO:0003848">
    <property type="term" value="F:2-amino-4-hydroxy-6-hydroxymethyldihydropteridine diphosphokinase activity"/>
    <property type="evidence" value="ECO:0007669"/>
    <property type="project" value="UniProtKB-EC"/>
</dbReference>
<keyword evidence="27" id="KW-1185">Reference proteome</keyword>
<evidence type="ECO:0000256" key="6">
    <source>
        <dbReference type="ARBA" id="ARBA00005013"/>
    </source>
</evidence>
<dbReference type="InterPro" id="IPR045031">
    <property type="entry name" value="DHP_synth-like"/>
</dbReference>
<dbReference type="AlphaFoldDB" id="A0A9P6TE33"/>
<dbReference type="PROSITE" id="PS50972">
    <property type="entry name" value="PTERIN_BINDING"/>
    <property type="match status" value="1"/>
</dbReference>
<evidence type="ECO:0000256" key="17">
    <source>
        <dbReference type="ARBA" id="ARBA00022840"/>
    </source>
</evidence>
<keyword evidence="13" id="KW-0808">Transferase</keyword>
<comment type="pathway">
    <text evidence="5">Cofactor biosynthesis; tetrahydrofolate biosynthesis; 7,8-dihydrofolate from 2-amino-4-hydroxy-6-hydroxymethyl-7,8-dihydropteridine diphosphate and 4-aminobenzoate: step 1/2.</text>
</comment>
<reference evidence="26" key="1">
    <citation type="submission" date="2013-11" db="EMBL/GenBank/DDBJ databases">
        <title>Genome sequence of the fusiform rust pathogen reveals effectors for host alternation and coevolution with pine.</title>
        <authorList>
            <consortium name="DOE Joint Genome Institute"/>
            <person name="Smith K."/>
            <person name="Pendleton A."/>
            <person name="Kubisiak T."/>
            <person name="Anderson C."/>
            <person name="Salamov A."/>
            <person name="Aerts A."/>
            <person name="Riley R."/>
            <person name="Clum A."/>
            <person name="Lindquist E."/>
            <person name="Ence D."/>
            <person name="Campbell M."/>
            <person name="Kronenberg Z."/>
            <person name="Feau N."/>
            <person name="Dhillon B."/>
            <person name="Hamelin R."/>
            <person name="Burleigh J."/>
            <person name="Smith J."/>
            <person name="Yandell M."/>
            <person name="Nelson C."/>
            <person name="Grigoriev I."/>
            <person name="Davis J."/>
        </authorList>
    </citation>
    <scope>NUCLEOTIDE SEQUENCE</scope>
    <source>
        <strain evidence="26">G11</strain>
    </source>
</reference>
<evidence type="ECO:0000256" key="21">
    <source>
        <dbReference type="ARBA" id="ARBA00058009"/>
    </source>
</evidence>
<dbReference type="EC" id="2.5.1.15" evidence="10"/>
<dbReference type="InterPro" id="IPR006390">
    <property type="entry name" value="DHP_synth_dom"/>
</dbReference>
<dbReference type="InterPro" id="IPR035907">
    <property type="entry name" value="Hppk_sf"/>
</dbReference>
<dbReference type="GO" id="GO:0005740">
    <property type="term" value="C:mitochondrial envelope"/>
    <property type="evidence" value="ECO:0007669"/>
    <property type="project" value="TreeGrafter"/>
</dbReference>
<dbReference type="CDD" id="cd00739">
    <property type="entry name" value="DHPS"/>
    <property type="match status" value="1"/>
</dbReference>
<dbReference type="InterPro" id="IPR000489">
    <property type="entry name" value="Pterin-binding_dom"/>
</dbReference>
<evidence type="ECO:0000256" key="13">
    <source>
        <dbReference type="ARBA" id="ARBA00022679"/>
    </source>
</evidence>
<keyword evidence="16" id="KW-0418">Kinase</keyword>
<evidence type="ECO:0000256" key="2">
    <source>
        <dbReference type="ARBA" id="ARBA00000198"/>
    </source>
</evidence>
<comment type="catalytic activity">
    <reaction evidence="2">
        <text>6-hydroxymethyl-7,8-dihydropterin + ATP = (7,8-dihydropterin-6-yl)methyl diphosphate + AMP + H(+)</text>
        <dbReference type="Rhea" id="RHEA:11412"/>
        <dbReference type="ChEBI" id="CHEBI:15378"/>
        <dbReference type="ChEBI" id="CHEBI:30616"/>
        <dbReference type="ChEBI" id="CHEBI:44841"/>
        <dbReference type="ChEBI" id="CHEBI:72950"/>
        <dbReference type="ChEBI" id="CHEBI:456215"/>
        <dbReference type="EC" id="2.7.6.3"/>
    </reaction>
</comment>
<comment type="cofactor">
    <cofactor evidence="4">
        <name>Mg(2+)</name>
        <dbReference type="ChEBI" id="CHEBI:18420"/>
    </cofactor>
</comment>
<proteinExistence type="inferred from homology"/>
<evidence type="ECO:0000256" key="12">
    <source>
        <dbReference type="ARBA" id="ARBA00013253"/>
    </source>
</evidence>
<evidence type="ECO:0000256" key="1">
    <source>
        <dbReference type="ARBA" id="ARBA00000012"/>
    </source>
</evidence>
<evidence type="ECO:0000256" key="5">
    <source>
        <dbReference type="ARBA" id="ARBA00004763"/>
    </source>
</evidence>
<dbReference type="Proteomes" id="UP000886653">
    <property type="component" value="Unassembled WGS sequence"/>
</dbReference>
<dbReference type="SUPFAM" id="SSF55083">
    <property type="entry name" value="6-hydroxymethyl-7,8-dihydropterin pyrophosphokinase, HPPK"/>
    <property type="match status" value="1"/>
</dbReference>
<protein>
    <recommendedName>
        <fullName evidence="23">Folic acid synthesis protein FOL1</fullName>
        <ecNumber evidence="10">2.5.1.15</ecNumber>
        <ecNumber evidence="12">2.7.6.3</ecNumber>
        <ecNumber evidence="11">4.1.2.25</ecNumber>
    </recommendedName>
    <alternativeName>
        <fullName evidence="24">Folic acid synthesis protein fol1</fullName>
    </alternativeName>
</protein>
<dbReference type="GO" id="GO:0005524">
    <property type="term" value="F:ATP binding"/>
    <property type="evidence" value="ECO:0007669"/>
    <property type="project" value="UniProtKB-KW"/>
</dbReference>
<comment type="pathway">
    <text evidence="7">Cofactor biosynthesis; tetrahydrofolate biosynthesis; 2-amino-4-hydroxy-6-hydroxymethyl-7,8-dihydropteridine diphosphate from 7,8-dihydroneopterin triphosphate: step 4/4.</text>
</comment>
<dbReference type="Pfam" id="PF02152">
    <property type="entry name" value="FolB"/>
    <property type="match status" value="1"/>
</dbReference>
<comment type="similarity">
    <text evidence="8">In the N-terminal section; belongs to the DHNA family.</text>
</comment>
<feature type="domain" description="Pterin-binding" evidence="25">
    <location>
        <begin position="518"/>
        <end position="782"/>
    </location>
</feature>
<dbReference type="SUPFAM" id="SSF55620">
    <property type="entry name" value="Tetrahydrobiopterin biosynthesis enzymes-like"/>
    <property type="match status" value="1"/>
</dbReference>
<dbReference type="GO" id="GO:0046654">
    <property type="term" value="P:tetrahydrofolate biosynthetic process"/>
    <property type="evidence" value="ECO:0007669"/>
    <property type="project" value="TreeGrafter"/>
</dbReference>
<evidence type="ECO:0000256" key="15">
    <source>
        <dbReference type="ARBA" id="ARBA00022741"/>
    </source>
</evidence>
<keyword evidence="20" id="KW-0511">Multifunctional enzyme</keyword>
<evidence type="ECO:0000256" key="23">
    <source>
        <dbReference type="ARBA" id="ARBA00067568"/>
    </source>
</evidence>
<comment type="caution">
    <text evidence="26">The sequence shown here is derived from an EMBL/GenBank/DDBJ whole genome shotgun (WGS) entry which is preliminary data.</text>
</comment>
<dbReference type="GO" id="GO:0004150">
    <property type="term" value="F:dihydroneopterin aldolase activity"/>
    <property type="evidence" value="ECO:0007669"/>
    <property type="project" value="UniProtKB-EC"/>
</dbReference>
<evidence type="ECO:0000256" key="4">
    <source>
        <dbReference type="ARBA" id="ARBA00001946"/>
    </source>
</evidence>
<dbReference type="InterPro" id="IPR000550">
    <property type="entry name" value="Hppk"/>
</dbReference>
<dbReference type="EMBL" id="MU167249">
    <property type="protein sequence ID" value="KAG0147353.1"/>
    <property type="molecule type" value="Genomic_DNA"/>
</dbReference>
<evidence type="ECO:0000259" key="25">
    <source>
        <dbReference type="PROSITE" id="PS50972"/>
    </source>
</evidence>
<dbReference type="GO" id="GO:0046656">
    <property type="term" value="P:folic acid biosynthetic process"/>
    <property type="evidence" value="ECO:0007669"/>
    <property type="project" value="UniProtKB-KW"/>
</dbReference>
<evidence type="ECO:0000256" key="16">
    <source>
        <dbReference type="ARBA" id="ARBA00022777"/>
    </source>
</evidence>
<evidence type="ECO:0000256" key="11">
    <source>
        <dbReference type="ARBA" id="ARBA00013043"/>
    </source>
</evidence>
<evidence type="ECO:0000256" key="9">
    <source>
        <dbReference type="ARBA" id="ARBA00009951"/>
    </source>
</evidence>
<comment type="similarity">
    <text evidence="22">In the central section; belongs to the HPPK family.</text>
</comment>
<comment type="catalytic activity">
    <reaction evidence="1">
        <text>(7,8-dihydropterin-6-yl)methyl diphosphate + 4-aminobenzoate = 7,8-dihydropteroate + diphosphate</text>
        <dbReference type="Rhea" id="RHEA:19949"/>
        <dbReference type="ChEBI" id="CHEBI:17836"/>
        <dbReference type="ChEBI" id="CHEBI:17839"/>
        <dbReference type="ChEBI" id="CHEBI:33019"/>
        <dbReference type="ChEBI" id="CHEBI:72950"/>
        <dbReference type="EC" id="2.5.1.15"/>
    </reaction>
</comment>
<dbReference type="GO" id="GO:0016301">
    <property type="term" value="F:kinase activity"/>
    <property type="evidence" value="ECO:0007669"/>
    <property type="project" value="UniProtKB-KW"/>
</dbReference>
<dbReference type="InterPro" id="IPR011005">
    <property type="entry name" value="Dihydropteroate_synth-like_sf"/>
</dbReference>
<dbReference type="PANTHER" id="PTHR20941:SF1">
    <property type="entry name" value="FOLIC ACID SYNTHESIS PROTEIN FOL1"/>
    <property type="match status" value="1"/>
</dbReference>
<dbReference type="PANTHER" id="PTHR20941">
    <property type="entry name" value="FOLATE SYNTHESIS PROTEINS"/>
    <property type="match status" value="1"/>
</dbReference>
<comment type="function">
    <text evidence="21">Catalyzes three sequential steps of tetrahydrofolate biosynthesis.</text>
</comment>
<dbReference type="PROSITE" id="PS00793">
    <property type="entry name" value="DHPS_2"/>
    <property type="match status" value="1"/>
</dbReference>
<dbReference type="FunFam" id="3.20.20.20:FF:000006">
    <property type="entry name" value="Dihydropteroate synthase"/>
    <property type="match status" value="1"/>
</dbReference>
<evidence type="ECO:0000256" key="10">
    <source>
        <dbReference type="ARBA" id="ARBA00012458"/>
    </source>
</evidence>
<comment type="pathway">
    <text evidence="6">Cofactor biosynthesis; tetrahydrofolate biosynthesis; 2-amino-4-hydroxy-6-hydroxymethyl-7,8-dihydropteridine diphosphate from 7,8-dihydroneopterin triphosphate: step 3/4.</text>
</comment>
<dbReference type="EC" id="4.1.2.25" evidence="11"/>
<keyword evidence="17" id="KW-0067">ATP-binding</keyword>
<evidence type="ECO:0000256" key="8">
    <source>
        <dbReference type="ARBA" id="ARBA00009640"/>
    </source>
</evidence>
<dbReference type="Gene3D" id="3.30.1130.10">
    <property type="match status" value="2"/>
</dbReference>
<sequence length="796" mass="86759">MSFVPFQPTQRDAIILRSLAISPTIIPSTWSQAPLRSSRQPALIHARVLPHSGFPLSAQLDQLDSDTVSYATLASAFCEHANHPEHVYNRVERLAEDLAKIAIWDCGCDEIDLGLELTNDLLLGASASVLIRRARSDYFNTHTVRPLLRHQLSSRGDRLELKDLRVSCVIGVLDHERVEEQTVVVNILFWLSPPPAASNDNQIKDLQADMTIGIRALTTATVGHIRESSFFTVEALAASLADTLLSIPQPNYDPPSPAIKKVKVRIEKPSAIAFAHGAGVELTRSWPPRFITASARPFKLHSSRAGACSFESNPAHHIVYLGLGSNMGDRLQNISTALDSLCRPLGAAGAQAELLDTSFVYESEPMYVTDQPRFLNAACKISTPLDAFELLKVLKSIEQSAGRDLESKERNGPRPIDLDILLFDSQTIEHQDLRVPHIGIPSRPFVLEPLYEWVLFPFYPSAQLITDSLRSIAPQLVHPLSNLTIATHRAQISTPDSTPSLRRIHALRSPALDLSERTHLMSIINCTPDSFSSNSSTLNSSDFIQEALAQVEAGADILDLGGMSTRPGAEEVDETEEMRRTVPVIEALRSIHGVRCHISIDTMKASVAEAAIRAGATMVNDVSGGRADEAMLSTVARLGVPVVLMHMRGQPQTMSKMTNYGSDVVAGVRSELGEQVRKALSAGVRRWNIIVDPGIGFAKDVDGNCGLLGRLAEFVDETGPLRGFPLLVGPSRKRFVSELMGRPGVGPRDRVFGTAAACAIAVGGGARVLRVHDTSEMKDVVRVLDGIRSRSRLQVC</sequence>